<dbReference type="AlphaFoldDB" id="A0A2P2NYX3"/>
<dbReference type="EMBL" id="GGEC01067243">
    <property type="protein sequence ID" value="MBX47727.1"/>
    <property type="molecule type" value="Transcribed_RNA"/>
</dbReference>
<organism evidence="1">
    <name type="scientific">Rhizophora mucronata</name>
    <name type="common">Asiatic mangrove</name>
    <dbReference type="NCBI Taxonomy" id="61149"/>
    <lineage>
        <taxon>Eukaryota</taxon>
        <taxon>Viridiplantae</taxon>
        <taxon>Streptophyta</taxon>
        <taxon>Embryophyta</taxon>
        <taxon>Tracheophyta</taxon>
        <taxon>Spermatophyta</taxon>
        <taxon>Magnoliopsida</taxon>
        <taxon>eudicotyledons</taxon>
        <taxon>Gunneridae</taxon>
        <taxon>Pentapetalae</taxon>
        <taxon>rosids</taxon>
        <taxon>fabids</taxon>
        <taxon>Malpighiales</taxon>
        <taxon>Rhizophoraceae</taxon>
        <taxon>Rhizophora</taxon>
    </lineage>
</organism>
<proteinExistence type="predicted"/>
<accession>A0A2P2NYX3</accession>
<protein>
    <submittedName>
        <fullName evidence="1">Uncharacterized protein</fullName>
    </submittedName>
</protein>
<reference evidence="1" key="1">
    <citation type="submission" date="2018-02" db="EMBL/GenBank/DDBJ databases">
        <title>Rhizophora mucronata_Transcriptome.</title>
        <authorList>
            <person name="Meera S.P."/>
            <person name="Sreeshan A."/>
            <person name="Augustine A."/>
        </authorList>
    </citation>
    <scope>NUCLEOTIDE SEQUENCE</scope>
    <source>
        <tissue evidence="1">Leaf</tissue>
    </source>
</reference>
<sequence length="29" mass="3478">MRQMQNELYKVETNFIGKSSKQAKKKYKA</sequence>
<evidence type="ECO:0000313" key="1">
    <source>
        <dbReference type="EMBL" id="MBX47727.1"/>
    </source>
</evidence>
<name>A0A2P2NYX3_RHIMU</name>